<reference evidence="9 11" key="1">
    <citation type="submission" date="2015-09" db="EMBL/GenBank/DDBJ databases">
        <authorList>
            <consortium name="Pathogen Informatics"/>
        </authorList>
    </citation>
    <scope>NUCLEOTIDE SEQUENCE [LARGE SCALE GENOMIC DNA]</scope>
    <source>
        <strain evidence="9 11">2789STDY5608872</strain>
    </source>
</reference>
<dbReference type="Gene3D" id="2.115.10.20">
    <property type="entry name" value="Glycosyl hydrolase domain, family 43"/>
    <property type="match status" value="1"/>
</dbReference>
<evidence type="ECO:0000256" key="3">
    <source>
        <dbReference type="ARBA" id="ARBA00023295"/>
    </source>
</evidence>
<dbReference type="EMBL" id="JAQMPJ010000008">
    <property type="protein sequence ID" value="MDB9005469.1"/>
    <property type="molecule type" value="Genomic_DNA"/>
</dbReference>
<gene>
    <name evidence="9" type="primary">xynB</name>
    <name evidence="9" type="ORF">ERS852429_02082</name>
    <name evidence="10" type="ORF">PN599_10680</name>
</gene>
<dbReference type="AlphaFoldDB" id="A0A173UDV6"/>
<evidence type="ECO:0000256" key="2">
    <source>
        <dbReference type="ARBA" id="ARBA00022801"/>
    </source>
</evidence>
<name>A0A173UDV6_PARDI</name>
<dbReference type="EC" id="3.2.1.37" evidence="9"/>
<feature type="site" description="Important for catalytic activity, responsible for pKa modulation of the active site Glu and correct orientation of both the proton donor and substrate" evidence="5">
    <location>
        <position position="143"/>
    </location>
</feature>
<comment type="similarity">
    <text evidence="1 6">Belongs to the glycosyl hydrolase 43 family.</text>
</comment>
<dbReference type="Gene3D" id="2.60.120.200">
    <property type="match status" value="1"/>
</dbReference>
<dbReference type="InterPro" id="IPR023296">
    <property type="entry name" value="Glyco_hydro_beta-prop_sf"/>
</dbReference>
<dbReference type="Proteomes" id="UP001210126">
    <property type="component" value="Unassembled WGS sequence"/>
</dbReference>
<dbReference type="SUPFAM" id="SSF75005">
    <property type="entry name" value="Arabinanase/levansucrase/invertase"/>
    <property type="match status" value="1"/>
</dbReference>
<dbReference type="InterPro" id="IPR041542">
    <property type="entry name" value="GH43_C2"/>
</dbReference>
<dbReference type="CDD" id="cd08999">
    <property type="entry name" value="GH43_ABN-like"/>
    <property type="match status" value="1"/>
</dbReference>
<evidence type="ECO:0000313" key="9">
    <source>
        <dbReference type="EMBL" id="CUN13014.1"/>
    </source>
</evidence>
<dbReference type="GO" id="GO:0005975">
    <property type="term" value="P:carbohydrate metabolic process"/>
    <property type="evidence" value="ECO:0007669"/>
    <property type="project" value="InterPro"/>
</dbReference>
<feature type="domain" description="Beta-xylosidase C-terminal Concanavalin A-like" evidence="8">
    <location>
        <begin position="330"/>
        <end position="472"/>
    </location>
</feature>
<accession>A0A173UDV6</accession>
<dbReference type="PANTHER" id="PTHR42812:SF5">
    <property type="entry name" value="ENDO-ARABINASE"/>
    <property type="match status" value="1"/>
</dbReference>
<feature type="chain" id="PRO_5008012984" evidence="7">
    <location>
        <begin position="22"/>
        <end position="513"/>
    </location>
</feature>
<sequence length="513" mass="57901">MRKIFTLFFCAASLATGLAQQESYFTNPVIHGDVADPSIIRIDQTYYITGTSSEWAPYYPVFTSTDLVNWQQTGHVFDEKPEWTKSSFWAPEWYQHKGKVYVYYTARKQSDNISCIGVAVADSPTGKFKDHGPVVEFGKEAIDAFILEDKGKLYISWKAYGLDNQPIELLACKLTDDGLRLDGKPFSLLRDDERQGMEGQHWFKKDGYYYIIYSVRGCCGPQSDYAVSVARSKKLEGPYEKYQGNPILHGSKEVLSIGHGTITTTPDGRMYYLCHAYQPGSGFYQGRQPYLQEVRMGEDHWPHFVTGEYASRTQPMPFAESAQVPVFDFSDDFTGATLRPEWSWNYPYTDVKTEIKNGKLSLSGTPKPGVKTGAALCLRPTSPDYTLETAIVNRNDSWKGITMYGDANNLITCGCVGDRLILKYILEGKEHQLADLPLPASPLYLRMKVTDGTHSTFYWSKDGQAWNEIVGEALSAKETRSLIQWDRISRPGLYQEGDPTAPAVYAYCLLKNE</sequence>
<evidence type="ECO:0000256" key="6">
    <source>
        <dbReference type="RuleBase" id="RU361187"/>
    </source>
</evidence>
<dbReference type="SUPFAM" id="SSF49899">
    <property type="entry name" value="Concanavalin A-like lectins/glucanases"/>
    <property type="match status" value="1"/>
</dbReference>
<dbReference type="Pfam" id="PF04616">
    <property type="entry name" value="Glyco_hydro_43"/>
    <property type="match status" value="1"/>
</dbReference>
<dbReference type="Pfam" id="PF17851">
    <property type="entry name" value="GH43_C2"/>
    <property type="match status" value="1"/>
</dbReference>
<keyword evidence="7" id="KW-0732">Signal</keyword>
<protein>
    <submittedName>
        <fullName evidence="9">Beta-xylosidase</fullName>
        <ecNumber evidence="9">3.2.1.37</ecNumber>
    </submittedName>
    <submittedName>
        <fullName evidence="10">Family 43 glycosylhydrolase</fullName>
    </submittedName>
</protein>
<dbReference type="InterPro" id="IPR013320">
    <property type="entry name" value="ConA-like_dom_sf"/>
</dbReference>
<dbReference type="Proteomes" id="UP000095591">
    <property type="component" value="Unassembled WGS sequence"/>
</dbReference>
<feature type="active site" description="Proton donor" evidence="4">
    <location>
        <position position="198"/>
    </location>
</feature>
<evidence type="ECO:0000313" key="11">
    <source>
        <dbReference type="Proteomes" id="UP000095591"/>
    </source>
</evidence>
<keyword evidence="3 6" id="KW-0326">Glycosidase</keyword>
<dbReference type="EMBL" id="CYXP01000004">
    <property type="protein sequence ID" value="CUN13014.1"/>
    <property type="molecule type" value="Genomic_DNA"/>
</dbReference>
<reference evidence="10" key="2">
    <citation type="submission" date="2023-01" db="EMBL/GenBank/DDBJ databases">
        <title>Human gut microbiome strain richness.</title>
        <authorList>
            <person name="Chen-Liaw A."/>
        </authorList>
    </citation>
    <scope>NUCLEOTIDE SEQUENCE</scope>
    <source>
        <strain evidence="10">RTP21484st1_E5_RTP21484_190118</strain>
    </source>
</reference>
<dbReference type="InterPro" id="IPR006710">
    <property type="entry name" value="Glyco_hydro_43"/>
</dbReference>
<feature type="active site" description="Proton acceptor" evidence="4">
    <location>
        <position position="36"/>
    </location>
</feature>
<dbReference type="GO" id="GO:0009044">
    <property type="term" value="F:xylan 1,4-beta-xylosidase activity"/>
    <property type="evidence" value="ECO:0007669"/>
    <property type="project" value="UniProtKB-EC"/>
</dbReference>
<evidence type="ECO:0000256" key="7">
    <source>
        <dbReference type="SAM" id="SignalP"/>
    </source>
</evidence>
<proteinExistence type="inferred from homology"/>
<keyword evidence="2 6" id="KW-0378">Hydrolase</keyword>
<feature type="signal peptide" evidence="7">
    <location>
        <begin position="1"/>
        <end position="21"/>
    </location>
</feature>
<dbReference type="InterPro" id="IPR051795">
    <property type="entry name" value="Glycosyl_Hydrlase_43"/>
</dbReference>
<evidence type="ECO:0000256" key="1">
    <source>
        <dbReference type="ARBA" id="ARBA00009865"/>
    </source>
</evidence>
<evidence type="ECO:0000313" key="10">
    <source>
        <dbReference type="EMBL" id="MDB9005469.1"/>
    </source>
</evidence>
<dbReference type="RefSeq" id="WP_057319348.1">
    <property type="nucleotide sequence ID" value="NZ_CYXP01000004.1"/>
</dbReference>
<evidence type="ECO:0000256" key="4">
    <source>
        <dbReference type="PIRSR" id="PIRSR606710-1"/>
    </source>
</evidence>
<dbReference type="PANTHER" id="PTHR42812">
    <property type="entry name" value="BETA-XYLOSIDASE"/>
    <property type="match status" value="1"/>
</dbReference>
<organism evidence="9 11">
    <name type="scientific">Parabacteroides distasonis</name>
    <dbReference type="NCBI Taxonomy" id="823"/>
    <lineage>
        <taxon>Bacteria</taxon>
        <taxon>Pseudomonadati</taxon>
        <taxon>Bacteroidota</taxon>
        <taxon>Bacteroidia</taxon>
        <taxon>Bacteroidales</taxon>
        <taxon>Tannerellaceae</taxon>
        <taxon>Parabacteroides</taxon>
    </lineage>
</organism>
<evidence type="ECO:0000256" key="5">
    <source>
        <dbReference type="PIRSR" id="PIRSR606710-2"/>
    </source>
</evidence>
<evidence type="ECO:0000259" key="8">
    <source>
        <dbReference type="Pfam" id="PF17851"/>
    </source>
</evidence>